<keyword evidence="1" id="KW-0732">Signal</keyword>
<dbReference type="PANTHER" id="PTHR11567:SF29">
    <property type="entry name" value="ACID PHOSPHATASE FAMILY"/>
    <property type="match status" value="1"/>
</dbReference>
<dbReference type="PANTHER" id="PTHR11567">
    <property type="entry name" value="ACID PHOSPHATASE-RELATED"/>
    <property type="match status" value="1"/>
</dbReference>
<reference evidence="4" key="1">
    <citation type="submission" date="2017-02" db="UniProtKB">
        <authorList>
            <consortium name="WormBaseParasite"/>
        </authorList>
    </citation>
    <scope>IDENTIFICATION</scope>
</reference>
<dbReference type="Proteomes" id="UP000267096">
    <property type="component" value="Unassembled WGS sequence"/>
</dbReference>
<dbReference type="EMBL" id="UYRR01032698">
    <property type="protein sequence ID" value="VDK56525.1"/>
    <property type="molecule type" value="Genomic_DNA"/>
</dbReference>
<feature type="signal peptide" evidence="1">
    <location>
        <begin position="1"/>
        <end position="19"/>
    </location>
</feature>
<dbReference type="AlphaFoldDB" id="A0A0M3K6G1"/>
<dbReference type="GO" id="GO:0016791">
    <property type="term" value="F:phosphatase activity"/>
    <property type="evidence" value="ECO:0007669"/>
    <property type="project" value="TreeGrafter"/>
</dbReference>
<keyword evidence="3" id="KW-1185">Reference proteome</keyword>
<feature type="chain" id="PRO_5043121270" evidence="1">
    <location>
        <begin position="20"/>
        <end position="290"/>
    </location>
</feature>
<organism evidence="4">
    <name type="scientific">Anisakis simplex</name>
    <name type="common">Herring worm</name>
    <dbReference type="NCBI Taxonomy" id="6269"/>
    <lineage>
        <taxon>Eukaryota</taxon>
        <taxon>Metazoa</taxon>
        <taxon>Ecdysozoa</taxon>
        <taxon>Nematoda</taxon>
        <taxon>Chromadorea</taxon>
        <taxon>Rhabditida</taxon>
        <taxon>Spirurina</taxon>
        <taxon>Ascaridomorpha</taxon>
        <taxon>Ascaridoidea</taxon>
        <taxon>Anisakidae</taxon>
        <taxon>Anisakis</taxon>
        <taxon>Anisakis simplex complex</taxon>
    </lineage>
</organism>
<evidence type="ECO:0000313" key="4">
    <source>
        <dbReference type="WBParaSite" id="ASIM_0001655201-mRNA-1"/>
    </source>
</evidence>
<proteinExistence type="predicted"/>
<protein>
    <submittedName>
        <fullName evidence="4">Prostatic acid phosphatase</fullName>
    </submittedName>
</protein>
<reference evidence="2 3" key="2">
    <citation type="submission" date="2018-11" db="EMBL/GenBank/DDBJ databases">
        <authorList>
            <consortium name="Pathogen Informatics"/>
        </authorList>
    </citation>
    <scope>NUCLEOTIDE SEQUENCE [LARGE SCALE GENOMIC DNA]</scope>
</reference>
<dbReference type="OrthoDB" id="10257284at2759"/>
<dbReference type="Gene3D" id="3.40.50.1240">
    <property type="entry name" value="Phosphoglycerate mutase-like"/>
    <property type="match status" value="1"/>
</dbReference>
<name>A0A0M3K6G1_ANISI</name>
<dbReference type="InterPro" id="IPR050645">
    <property type="entry name" value="Histidine_acid_phosphatase"/>
</dbReference>
<dbReference type="WBParaSite" id="ASIM_0001655201-mRNA-1">
    <property type="protein sequence ID" value="ASIM_0001655201-mRNA-1"/>
    <property type="gene ID" value="ASIM_0001655201"/>
</dbReference>
<accession>A0A0M3K6G1</accession>
<evidence type="ECO:0000256" key="1">
    <source>
        <dbReference type="SAM" id="SignalP"/>
    </source>
</evidence>
<sequence length="290" mass="32811">MRLFFLLSSLTVLIGNARSKGRLNDKDVKYAKLVEKMHPNTTMVIFLLRHGQRLPGRFLNGTEHIFSSELGAYELTKIGKVESTKTGEALRGFVGSFVSKDYLQNETEFYSSSASRCEVTLQSLLDGLYSIKPVTSINYTVDDPLLRMYSVNGCKLNEEVYAPIKNNALPELMKLYEKNELILKYMSYKTGWPASIESAVDLADNLNAMFAHNVSLPDWLKKPELYGYYKKILVEEYLKFNEIHSISCANYKPCRNLMSGYLLHKIIGLLGNAAEGVSHPKLVVFVSVCY</sequence>
<dbReference type="InterPro" id="IPR029033">
    <property type="entry name" value="His_PPase_superfam"/>
</dbReference>
<evidence type="ECO:0000313" key="2">
    <source>
        <dbReference type="EMBL" id="VDK56525.1"/>
    </source>
</evidence>
<dbReference type="SUPFAM" id="SSF53254">
    <property type="entry name" value="Phosphoglycerate mutase-like"/>
    <property type="match status" value="1"/>
</dbReference>
<evidence type="ECO:0000313" key="3">
    <source>
        <dbReference type="Proteomes" id="UP000267096"/>
    </source>
</evidence>
<gene>
    <name evidence="2" type="ORF">ASIM_LOCUS15959</name>
</gene>
<dbReference type="CDD" id="cd07040">
    <property type="entry name" value="HP"/>
    <property type="match status" value="1"/>
</dbReference>